<sequence>MTVSAGYIVAVALVAGAVTFGLRALPFALLRPLRESLLVRRLAVWMPTGILTVLALVMLLDSAALAPGEPVDLRRLSYALLAAAVTVVVHLAAGRRTVLSIAAGTACYVVLVNLL</sequence>
<dbReference type="RefSeq" id="WP_087133999.1">
    <property type="nucleotide sequence ID" value="NZ_FUKP01000041.1"/>
</dbReference>
<feature type="transmembrane region" description="Helical" evidence="1">
    <location>
        <begin position="76"/>
        <end position="93"/>
    </location>
</feature>
<dbReference type="AlphaFoldDB" id="A0A1R4J3U7"/>
<feature type="transmembrane region" description="Helical" evidence="1">
    <location>
        <begin position="6"/>
        <end position="30"/>
    </location>
</feature>
<evidence type="ECO:0000256" key="1">
    <source>
        <dbReference type="SAM" id="Phobius"/>
    </source>
</evidence>
<dbReference type="EMBL" id="FUKP01000041">
    <property type="protein sequence ID" value="SJN26746.1"/>
    <property type="molecule type" value="Genomic_DNA"/>
</dbReference>
<keyword evidence="1" id="KW-1133">Transmembrane helix</keyword>
<evidence type="ECO:0000313" key="2">
    <source>
        <dbReference type="EMBL" id="SJN26746.1"/>
    </source>
</evidence>
<keyword evidence="1" id="KW-0472">Membrane</keyword>
<proteinExistence type="predicted"/>
<reference evidence="2 3" key="1">
    <citation type="submission" date="2017-02" db="EMBL/GenBank/DDBJ databases">
        <authorList>
            <person name="Peterson S.W."/>
        </authorList>
    </citation>
    <scope>NUCLEOTIDE SEQUENCE [LARGE SCALE GENOMIC DNA]</scope>
    <source>
        <strain evidence="2 3">2B3F</strain>
    </source>
</reference>
<keyword evidence="1" id="KW-0812">Transmembrane</keyword>
<organism evidence="2 3">
    <name type="scientific">Micrococcus lylae</name>
    <dbReference type="NCBI Taxonomy" id="1273"/>
    <lineage>
        <taxon>Bacteria</taxon>
        <taxon>Bacillati</taxon>
        <taxon>Actinomycetota</taxon>
        <taxon>Actinomycetes</taxon>
        <taxon>Micrococcales</taxon>
        <taxon>Micrococcaceae</taxon>
        <taxon>Micrococcus</taxon>
    </lineage>
</organism>
<dbReference type="Pfam" id="PF05437">
    <property type="entry name" value="AzlD"/>
    <property type="match status" value="1"/>
</dbReference>
<evidence type="ECO:0000313" key="3">
    <source>
        <dbReference type="Proteomes" id="UP000196230"/>
    </source>
</evidence>
<dbReference type="InterPro" id="IPR008407">
    <property type="entry name" value="Brnchd-chn_aa_trnsp_AzlD"/>
</dbReference>
<feature type="transmembrane region" description="Helical" evidence="1">
    <location>
        <begin position="42"/>
        <end position="64"/>
    </location>
</feature>
<protein>
    <submittedName>
        <fullName evidence="2">Hypothetical membrane protein</fullName>
    </submittedName>
</protein>
<accession>A0A1R4J3U7</accession>
<name>A0A1R4J3U7_9MICC</name>
<gene>
    <name evidence="2" type="ORF">FM125_06335</name>
</gene>
<dbReference type="Proteomes" id="UP000196230">
    <property type="component" value="Unassembled WGS sequence"/>
</dbReference>